<reference evidence="1 2" key="1">
    <citation type="submission" date="2014-03" db="EMBL/GenBank/DDBJ databases">
        <authorList>
            <person name="Urmite Genomes U."/>
        </authorList>
    </citation>
    <scope>NUCLEOTIDE SEQUENCE [LARGE SCALE GENOMIC DNA]</scope>
    <source>
        <strain evidence="1 2">Vm-5</strain>
    </source>
</reference>
<sequence>MNLPQNIDLTETRRFQKREIDVQPNDRRIPSIDYINVLLKRDRGFPWRKVEKIPHDPYSTIIPTGYAEDIKQKEFYHKADIGESCYCCGLDLTKFPWKKSFTLCYWCNRKMELSQSNTYYLRHL</sequence>
<dbReference type="Proteomes" id="UP000028875">
    <property type="component" value="Unassembled WGS sequence"/>
</dbReference>
<proteinExistence type="predicted"/>
<accession>A0A024QBF2</accession>
<keyword evidence="2" id="KW-1185">Reference proteome</keyword>
<reference evidence="2" key="2">
    <citation type="submission" date="2014-05" db="EMBL/GenBank/DDBJ databases">
        <title>Draft genome sequence of Virgibacillus massiliensis Vm-5.</title>
        <authorList>
            <person name="Khelaifia S."/>
            <person name="Croce O."/>
            <person name="Lagier J.C."/>
            <person name="Raoult D."/>
        </authorList>
    </citation>
    <scope>NUCLEOTIDE SEQUENCE [LARGE SCALE GENOMIC DNA]</scope>
    <source>
        <strain evidence="2">Vm-5</strain>
    </source>
</reference>
<evidence type="ECO:0000313" key="1">
    <source>
        <dbReference type="EMBL" id="CDQ39505.1"/>
    </source>
</evidence>
<dbReference type="RefSeq" id="WP_038243511.1">
    <property type="nucleotide sequence ID" value="NZ_BNER01000002.1"/>
</dbReference>
<evidence type="ECO:0000313" key="2">
    <source>
        <dbReference type="Proteomes" id="UP000028875"/>
    </source>
</evidence>
<organism evidence="1 2">
    <name type="scientific">Virgibacillus massiliensis</name>
    <dbReference type="NCBI Taxonomy" id="1462526"/>
    <lineage>
        <taxon>Bacteria</taxon>
        <taxon>Bacillati</taxon>
        <taxon>Bacillota</taxon>
        <taxon>Bacilli</taxon>
        <taxon>Bacillales</taxon>
        <taxon>Bacillaceae</taxon>
        <taxon>Virgibacillus</taxon>
    </lineage>
</organism>
<name>A0A024QBF2_9BACI</name>
<gene>
    <name evidence="1" type="ORF">BN990_01810</name>
</gene>
<dbReference type="OrthoDB" id="10012478at2"/>
<dbReference type="EMBL" id="CCDP010000001">
    <property type="protein sequence ID" value="CDQ39505.1"/>
    <property type="molecule type" value="Genomic_DNA"/>
</dbReference>
<protein>
    <submittedName>
        <fullName evidence="1">Uncharacterized protein</fullName>
    </submittedName>
</protein>
<comment type="caution">
    <text evidence="1">The sequence shown here is derived from an EMBL/GenBank/DDBJ whole genome shotgun (WGS) entry which is preliminary data.</text>
</comment>
<dbReference type="STRING" id="1462526.BN990_01810"/>
<dbReference type="AlphaFoldDB" id="A0A024QBF2"/>